<organism evidence="3 4">
    <name type="scientific">Zophobas morio</name>
    <dbReference type="NCBI Taxonomy" id="2755281"/>
    <lineage>
        <taxon>Eukaryota</taxon>
        <taxon>Metazoa</taxon>
        <taxon>Ecdysozoa</taxon>
        <taxon>Arthropoda</taxon>
        <taxon>Hexapoda</taxon>
        <taxon>Insecta</taxon>
        <taxon>Pterygota</taxon>
        <taxon>Neoptera</taxon>
        <taxon>Endopterygota</taxon>
        <taxon>Coleoptera</taxon>
        <taxon>Polyphaga</taxon>
        <taxon>Cucujiformia</taxon>
        <taxon>Tenebrionidae</taxon>
        <taxon>Zophobas</taxon>
    </lineage>
</organism>
<dbReference type="Proteomes" id="UP001168821">
    <property type="component" value="Unassembled WGS sequence"/>
</dbReference>
<comment type="caution">
    <text evidence="3">The sequence shown here is derived from an EMBL/GenBank/DDBJ whole genome shotgun (WGS) entry which is preliminary data.</text>
</comment>
<evidence type="ECO:0000256" key="2">
    <source>
        <dbReference type="SAM" id="Phobius"/>
    </source>
</evidence>
<protein>
    <submittedName>
        <fullName evidence="3">Uncharacterized protein</fullName>
    </submittedName>
</protein>
<proteinExistence type="predicted"/>
<evidence type="ECO:0000313" key="3">
    <source>
        <dbReference type="EMBL" id="KAJ3646412.1"/>
    </source>
</evidence>
<feature type="region of interest" description="Disordered" evidence="1">
    <location>
        <begin position="1"/>
        <end position="23"/>
    </location>
</feature>
<keyword evidence="2" id="KW-0472">Membrane</keyword>
<name>A0AA38I047_9CUCU</name>
<dbReference type="AlphaFoldDB" id="A0AA38I047"/>
<evidence type="ECO:0000256" key="1">
    <source>
        <dbReference type="SAM" id="MobiDB-lite"/>
    </source>
</evidence>
<gene>
    <name evidence="3" type="ORF">Zmor_024001</name>
</gene>
<accession>A0AA38I047</accession>
<reference evidence="3" key="1">
    <citation type="journal article" date="2023" name="G3 (Bethesda)">
        <title>Whole genome assemblies of Zophobas morio and Tenebrio molitor.</title>
        <authorList>
            <person name="Kaur S."/>
            <person name="Stinson S.A."/>
            <person name="diCenzo G.C."/>
        </authorList>
    </citation>
    <scope>NUCLEOTIDE SEQUENCE</scope>
    <source>
        <strain evidence="3">QUZm001</strain>
    </source>
</reference>
<keyword evidence="4" id="KW-1185">Reference proteome</keyword>
<evidence type="ECO:0000313" key="4">
    <source>
        <dbReference type="Proteomes" id="UP001168821"/>
    </source>
</evidence>
<keyword evidence="2" id="KW-0812">Transmembrane</keyword>
<feature type="transmembrane region" description="Helical" evidence="2">
    <location>
        <begin position="53"/>
        <end position="77"/>
    </location>
</feature>
<keyword evidence="2" id="KW-1133">Transmembrane helix</keyword>
<dbReference type="EMBL" id="JALNTZ010000007">
    <property type="protein sequence ID" value="KAJ3646412.1"/>
    <property type="molecule type" value="Genomic_DNA"/>
</dbReference>
<sequence>MCDKVPRSLVSRNKEGSGRSKDKRIPENIENIVNVRQTIGLSHGTCRAILRKYLALFLVCARIFSQGCLLSMVFGHIENMYENMSMKIHILELAFTIKKLIVKRETVNTECVVGVSFWIS</sequence>